<keyword evidence="1" id="KW-0472">Membrane</keyword>
<keyword evidence="1" id="KW-0812">Transmembrane</keyword>
<evidence type="ECO:0000313" key="3">
    <source>
        <dbReference type="Proteomes" id="UP001497482"/>
    </source>
</evidence>
<evidence type="ECO:0008006" key="4">
    <source>
        <dbReference type="Google" id="ProtNLM"/>
    </source>
</evidence>
<proteinExistence type="predicted"/>
<gene>
    <name evidence="2" type="ORF">KC01_LOCUS30120</name>
</gene>
<keyword evidence="3" id="KW-1185">Reference proteome</keyword>
<accession>A0AAV2LMA5</accession>
<feature type="transmembrane region" description="Helical" evidence="1">
    <location>
        <begin position="98"/>
        <end position="125"/>
    </location>
</feature>
<name>A0AAV2LMA5_KNICA</name>
<evidence type="ECO:0000256" key="1">
    <source>
        <dbReference type="SAM" id="Phobius"/>
    </source>
</evidence>
<sequence>MECRVVARSDDDRCENRSEKELEDMMAAKYAFLELLFNQDTSSICTFLDRDVSEVVPGIRCNNSSSFGITAPSAPITTGTTVTFTIQAPSSSSLSPGYFSSFLCSFFLMLPSLGIATITTTAFICPLSTTTMSGWFAIAIRPVCIWKSHRIFARSFSTTFGGVSHLDLGVLESLGSVLDSAPPGDSVILLGDFNAHVGNASDTWRGVIGKNGPADLNPSGVQFLDFCASHSWSITNTMFEHKGVHQCSWHSSIPPSHPPSRRQRLRMLEGILLSPWQRSPRWLAASMVARRREWMRSVLTI</sequence>
<dbReference type="Gene3D" id="3.60.10.10">
    <property type="entry name" value="Endonuclease/exonuclease/phosphatase"/>
    <property type="match status" value="1"/>
</dbReference>
<dbReference type="InterPro" id="IPR036691">
    <property type="entry name" value="Endo/exonu/phosph_ase_sf"/>
</dbReference>
<evidence type="ECO:0000313" key="2">
    <source>
        <dbReference type="EMBL" id="CAL1602333.1"/>
    </source>
</evidence>
<dbReference type="AlphaFoldDB" id="A0AAV2LMA5"/>
<protein>
    <recommendedName>
        <fullName evidence="4">Endonuclease/exonuclease/phosphatase domain-containing protein</fullName>
    </recommendedName>
</protein>
<dbReference type="SUPFAM" id="SSF56219">
    <property type="entry name" value="DNase I-like"/>
    <property type="match status" value="1"/>
</dbReference>
<dbReference type="Proteomes" id="UP001497482">
    <property type="component" value="Chromosome 3"/>
</dbReference>
<keyword evidence="1" id="KW-1133">Transmembrane helix</keyword>
<reference evidence="2 3" key="1">
    <citation type="submission" date="2024-04" db="EMBL/GenBank/DDBJ databases">
        <authorList>
            <person name="Waldvogel A.-M."/>
            <person name="Schoenle A."/>
        </authorList>
    </citation>
    <scope>NUCLEOTIDE SEQUENCE [LARGE SCALE GENOMIC DNA]</scope>
</reference>
<organism evidence="2 3">
    <name type="scientific">Knipowitschia caucasica</name>
    <name type="common">Caucasian dwarf goby</name>
    <name type="synonym">Pomatoschistus caucasicus</name>
    <dbReference type="NCBI Taxonomy" id="637954"/>
    <lineage>
        <taxon>Eukaryota</taxon>
        <taxon>Metazoa</taxon>
        <taxon>Chordata</taxon>
        <taxon>Craniata</taxon>
        <taxon>Vertebrata</taxon>
        <taxon>Euteleostomi</taxon>
        <taxon>Actinopterygii</taxon>
        <taxon>Neopterygii</taxon>
        <taxon>Teleostei</taxon>
        <taxon>Neoteleostei</taxon>
        <taxon>Acanthomorphata</taxon>
        <taxon>Gobiaria</taxon>
        <taxon>Gobiiformes</taxon>
        <taxon>Gobioidei</taxon>
        <taxon>Gobiidae</taxon>
        <taxon>Gobiinae</taxon>
        <taxon>Knipowitschia</taxon>
    </lineage>
</organism>
<dbReference type="EMBL" id="OZ035825">
    <property type="protein sequence ID" value="CAL1602333.1"/>
    <property type="molecule type" value="Genomic_DNA"/>
</dbReference>